<dbReference type="GO" id="GO:0016757">
    <property type="term" value="F:glycosyltransferase activity"/>
    <property type="evidence" value="ECO:0007669"/>
    <property type="project" value="InterPro"/>
</dbReference>
<evidence type="ECO:0000313" key="4">
    <source>
        <dbReference type="Proteomes" id="UP000426027"/>
    </source>
</evidence>
<sequence length="375" mass="41502">MNQPINILQCIRQGQVGGGETHLLSLMENIDRNKYNPVVLSFTEGPMVDALRKMGIHTEVIYTEKPFDVSIWGKVAAFAKPYKFALIHAHGTRAASNLLWTAKRQHIPLVYTVHGWSFHKEQSPLVFNLRVMGERLITKLSSTNISVSKSNQESGRQEISSFQSVVINNGIDQLKFNPATVTSTVRQELNIPDNVTLIGFVARFTEHKQPLLLLRAFAKALAQNTQLHLLMVGEGDQRLEGEALAKQLGIQEHVTFSNFRADVPQVLAAIDVYVLPSIWEGLPIGLLEAMAMAKAVIGTNVDGTREIIRHTQNGLLVQGADIASSLAESICQLAAQPQLRDALGQQARADIIHDFSAAEMTRQIEQVYQSLISKN</sequence>
<accession>A0A6I6G762</accession>
<evidence type="ECO:0000259" key="1">
    <source>
        <dbReference type="Pfam" id="PF00534"/>
    </source>
</evidence>
<feature type="domain" description="Glycosyltransferase subfamily 4-like N-terminal" evidence="2">
    <location>
        <begin position="16"/>
        <end position="172"/>
    </location>
</feature>
<dbReference type="CDD" id="cd03801">
    <property type="entry name" value="GT4_PimA-like"/>
    <property type="match status" value="1"/>
</dbReference>
<dbReference type="RefSeq" id="WP_157478284.1">
    <property type="nucleotide sequence ID" value="NZ_CP046566.1"/>
</dbReference>
<dbReference type="KEGG" id="fls:GLV81_07685"/>
<evidence type="ECO:0000313" key="3">
    <source>
        <dbReference type="EMBL" id="QGW27994.1"/>
    </source>
</evidence>
<dbReference type="PANTHER" id="PTHR12526">
    <property type="entry name" value="GLYCOSYLTRANSFERASE"/>
    <property type="match status" value="1"/>
</dbReference>
<dbReference type="SUPFAM" id="SSF53756">
    <property type="entry name" value="UDP-Glycosyltransferase/glycogen phosphorylase"/>
    <property type="match status" value="1"/>
</dbReference>
<dbReference type="Pfam" id="PF13439">
    <property type="entry name" value="Glyco_transf_4"/>
    <property type="match status" value="1"/>
</dbReference>
<dbReference type="InterPro" id="IPR028098">
    <property type="entry name" value="Glyco_trans_4-like_N"/>
</dbReference>
<protein>
    <submittedName>
        <fullName evidence="3">Glycosyltransferase</fullName>
    </submittedName>
</protein>
<organism evidence="3 4">
    <name type="scientific">Phnomibacter ginsenosidimutans</name>
    <dbReference type="NCBI Taxonomy" id="2676868"/>
    <lineage>
        <taxon>Bacteria</taxon>
        <taxon>Pseudomonadati</taxon>
        <taxon>Bacteroidota</taxon>
        <taxon>Chitinophagia</taxon>
        <taxon>Chitinophagales</taxon>
        <taxon>Chitinophagaceae</taxon>
        <taxon>Phnomibacter</taxon>
    </lineage>
</organism>
<feature type="domain" description="Glycosyl transferase family 1" evidence="1">
    <location>
        <begin position="184"/>
        <end position="349"/>
    </location>
</feature>
<gene>
    <name evidence="3" type="ORF">GLV81_07685</name>
</gene>
<proteinExistence type="predicted"/>
<dbReference type="Gene3D" id="3.40.50.2000">
    <property type="entry name" value="Glycogen Phosphorylase B"/>
    <property type="match status" value="2"/>
</dbReference>
<dbReference type="Proteomes" id="UP000426027">
    <property type="component" value="Chromosome"/>
</dbReference>
<evidence type="ECO:0000259" key="2">
    <source>
        <dbReference type="Pfam" id="PF13439"/>
    </source>
</evidence>
<keyword evidence="3" id="KW-0808">Transferase</keyword>
<dbReference type="Pfam" id="PF00534">
    <property type="entry name" value="Glycos_transf_1"/>
    <property type="match status" value="1"/>
</dbReference>
<dbReference type="EMBL" id="CP046566">
    <property type="protein sequence ID" value="QGW27994.1"/>
    <property type="molecule type" value="Genomic_DNA"/>
</dbReference>
<dbReference type="PANTHER" id="PTHR12526:SF638">
    <property type="entry name" value="SPORE COAT PROTEIN SA"/>
    <property type="match status" value="1"/>
</dbReference>
<dbReference type="AlphaFoldDB" id="A0A6I6G762"/>
<name>A0A6I6G762_9BACT</name>
<reference evidence="3 4" key="1">
    <citation type="submission" date="2019-11" db="EMBL/GenBank/DDBJ databases">
        <authorList>
            <person name="Im W.T."/>
        </authorList>
    </citation>
    <scope>NUCLEOTIDE SEQUENCE [LARGE SCALE GENOMIC DNA]</scope>
    <source>
        <strain evidence="3 4">SB-02</strain>
    </source>
</reference>
<dbReference type="InterPro" id="IPR001296">
    <property type="entry name" value="Glyco_trans_1"/>
</dbReference>
<keyword evidence="4" id="KW-1185">Reference proteome</keyword>